<dbReference type="InterPro" id="IPR000014">
    <property type="entry name" value="PAS"/>
</dbReference>
<dbReference type="SMART" id="SM00388">
    <property type="entry name" value="HisKA"/>
    <property type="match status" value="1"/>
</dbReference>
<evidence type="ECO:0000256" key="13">
    <source>
        <dbReference type="PROSITE-ProRule" id="PRU00169"/>
    </source>
</evidence>
<evidence type="ECO:0000256" key="1">
    <source>
        <dbReference type="ARBA" id="ARBA00000085"/>
    </source>
</evidence>
<dbReference type="InterPro" id="IPR029016">
    <property type="entry name" value="GAF-like_dom_sf"/>
</dbReference>
<comment type="subcellular location">
    <subcellularLocation>
        <location evidence="2">Membrane</location>
        <topology evidence="2">Multi-pass membrane protein</topology>
    </subcellularLocation>
</comment>
<dbReference type="Gene3D" id="3.30.450.40">
    <property type="match status" value="2"/>
</dbReference>
<dbReference type="Gene3D" id="3.30.450.20">
    <property type="entry name" value="PAS domain"/>
    <property type="match status" value="2"/>
</dbReference>
<dbReference type="SUPFAM" id="SSF55785">
    <property type="entry name" value="PYP-like sensor domain (PAS domain)"/>
    <property type="match status" value="2"/>
</dbReference>
<feature type="transmembrane region" description="Helical" evidence="14">
    <location>
        <begin position="88"/>
        <end position="108"/>
    </location>
</feature>
<feature type="domain" description="PAS" evidence="17">
    <location>
        <begin position="132"/>
        <end position="205"/>
    </location>
</feature>
<keyword evidence="12 14" id="KW-0472">Membrane</keyword>
<dbReference type="InterPro" id="IPR000700">
    <property type="entry name" value="PAS-assoc_C"/>
</dbReference>
<evidence type="ECO:0000256" key="3">
    <source>
        <dbReference type="ARBA" id="ARBA00012438"/>
    </source>
</evidence>
<dbReference type="SUPFAM" id="SSF55781">
    <property type="entry name" value="GAF domain-like"/>
    <property type="match status" value="2"/>
</dbReference>
<dbReference type="InterPro" id="IPR001610">
    <property type="entry name" value="PAC"/>
</dbReference>
<keyword evidence="6 14" id="KW-0812">Transmembrane</keyword>
<dbReference type="InterPro" id="IPR004358">
    <property type="entry name" value="Sig_transdc_His_kin-like_C"/>
</dbReference>
<dbReference type="SMART" id="SM00387">
    <property type="entry name" value="HATPase_c"/>
    <property type="match status" value="1"/>
</dbReference>
<evidence type="ECO:0000256" key="5">
    <source>
        <dbReference type="ARBA" id="ARBA00022679"/>
    </source>
</evidence>
<dbReference type="Gene3D" id="3.30.565.10">
    <property type="entry name" value="Histidine kinase-like ATPase, C-terminal domain"/>
    <property type="match status" value="1"/>
</dbReference>
<dbReference type="RefSeq" id="WP_190438019.1">
    <property type="nucleotide sequence ID" value="NZ_JAMPKM010000004.1"/>
</dbReference>
<keyword evidence="11" id="KW-0902">Two-component regulatory system</keyword>
<feature type="domain" description="PAC" evidence="18">
    <location>
        <begin position="207"/>
        <end position="259"/>
    </location>
</feature>
<evidence type="ECO:0000313" key="20">
    <source>
        <dbReference type="Proteomes" id="UP001464891"/>
    </source>
</evidence>
<dbReference type="PANTHER" id="PTHR43547">
    <property type="entry name" value="TWO-COMPONENT HISTIDINE KINASE"/>
    <property type="match status" value="1"/>
</dbReference>
<keyword evidence="20" id="KW-1185">Reference proteome</keyword>
<dbReference type="InterPro" id="IPR005467">
    <property type="entry name" value="His_kinase_dom"/>
</dbReference>
<keyword evidence="7" id="KW-0547">Nucleotide-binding</keyword>
<dbReference type="PRINTS" id="PR00344">
    <property type="entry name" value="BCTRLSENSOR"/>
</dbReference>
<keyword evidence="4 13" id="KW-0597">Phosphoprotein</keyword>
<dbReference type="PROSITE" id="PS50109">
    <property type="entry name" value="HIS_KIN"/>
    <property type="match status" value="1"/>
</dbReference>
<dbReference type="SMART" id="SM00086">
    <property type="entry name" value="PAC"/>
    <property type="match status" value="2"/>
</dbReference>
<evidence type="ECO:0000313" key="19">
    <source>
        <dbReference type="EMBL" id="MEP0817228.1"/>
    </source>
</evidence>
<keyword evidence="5" id="KW-0808">Transferase</keyword>
<dbReference type="InterPro" id="IPR036097">
    <property type="entry name" value="HisK_dim/P_sf"/>
</dbReference>
<dbReference type="SMART" id="SM00091">
    <property type="entry name" value="PAS"/>
    <property type="match status" value="2"/>
</dbReference>
<feature type="domain" description="PAS" evidence="17">
    <location>
        <begin position="478"/>
        <end position="548"/>
    </location>
</feature>
<dbReference type="Pfam" id="PF13493">
    <property type="entry name" value="DUF4118"/>
    <property type="match status" value="1"/>
</dbReference>
<evidence type="ECO:0000259" key="17">
    <source>
        <dbReference type="PROSITE" id="PS50112"/>
    </source>
</evidence>
<dbReference type="SUPFAM" id="SSF52172">
    <property type="entry name" value="CheY-like"/>
    <property type="match status" value="1"/>
</dbReference>
<gene>
    <name evidence="19" type="ORF">NC998_08980</name>
</gene>
<feature type="domain" description="Response regulatory" evidence="16">
    <location>
        <begin position="1059"/>
        <end position="1177"/>
    </location>
</feature>
<dbReference type="Pfam" id="PF02518">
    <property type="entry name" value="HATPase_c"/>
    <property type="match status" value="1"/>
</dbReference>
<dbReference type="CDD" id="cd17580">
    <property type="entry name" value="REC_2_DhkD-like"/>
    <property type="match status" value="1"/>
</dbReference>
<evidence type="ECO:0000256" key="12">
    <source>
        <dbReference type="ARBA" id="ARBA00023136"/>
    </source>
</evidence>
<accession>A0ABV0J632</accession>
<dbReference type="InterPro" id="IPR003018">
    <property type="entry name" value="GAF"/>
</dbReference>
<dbReference type="InterPro" id="IPR025201">
    <property type="entry name" value="KdpD_TM"/>
</dbReference>
<dbReference type="SUPFAM" id="SSF47384">
    <property type="entry name" value="Homodimeric domain of signal transducing histidine kinase"/>
    <property type="match status" value="1"/>
</dbReference>
<name>A0ABV0J632_9CYAN</name>
<dbReference type="InterPro" id="IPR003594">
    <property type="entry name" value="HATPase_dom"/>
</dbReference>
<dbReference type="InterPro" id="IPR038318">
    <property type="entry name" value="KdpD_sf"/>
</dbReference>
<dbReference type="Gene3D" id="1.20.120.620">
    <property type="entry name" value="Backbone structure of the membrane domain of e. Coli histidine kinase receptor kdpd"/>
    <property type="match status" value="1"/>
</dbReference>
<evidence type="ECO:0000259" key="15">
    <source>
        <dbReference type="PROSITE" id="PS50109"/>
    </source>
</evidence>
<dbReference type="CDD" id="cd16922">
    <property type="entry name" value="HATPase_EvgS-ArcB-TorS-like"/>
    <property type="match status" value="1"/>
</dbReference>
<evidence type="ECO:0000256" key="4">
    <source>
        <dbReference type="ARBA" id="ARBA00022553"/>
    </source>
</evidence>
<evidence type="ECO:0000259" key="18">
    <source>
        <dbReference type="PROSITE" id="PS50113"/>
    </source>
</evidence>
<organism evidence="19 20">
    <name type="scientific">Trichocoleus desertorum GB2-A4</name>
    <dbReference type="NCBI Taxonomy" id="2933944"/>
    <lineage>
        <taxon>Bacteria</taxon>
        <taxon>Bacillati</taxon>
        <taxon>Cyanobacteriota</taxon>
        <taxon>Cyanophyceae</taxon>
        <taxon>Leptolyngbyales</taxon>
        <taxon>Trichocoleusaceae</taxon>
        <taxon>Trichocoleus</taxon>
    </lineage>
</organism>
<evidence type="ECO:0000256" key="8">
    <source>
        <dbReference type="ARBA" id="ARBA00022777"/>
    </source>
</evidence>
<feature type="domain" description="Histidine kinase" evidence="15">
    <location>
        <begin position="809"/>
        <end position="1027"/>
    </location>
</feature>
<evidence type="ECO:0000256" key="10">
    <source>
        <dbReference type="ARBA" id="ARBA00022989"/>
    </source>
</evidence>
<evidence type="ECO:0000256" key="2">
    <source>
        <dbReference type="ARBA" id="ARBA00004141"/>
    </source>
</evidence>
<dbReference type="InterPro" id="IPR035965">
    <property type="entry name" value="PAS-like_dom_sf"/>
</dbReference>
<dbReference type="CDD" id="cd00130">
    <property type="entry name" value="PAS"/>
    <property type="match status" value="2"/>
</dbReference>
<dbReference type="Pfam" id="PF13185">
    <property type="entry name" value="GAF_2"/>
    <property type="match status" value="2"/>
</dbReference>
<keyword evidence="10 14" id="KW-1133">Transmembrane helix</keyword>
<dbReference type="EMBL" id="JAMPKM010000004">
    <property type="protein sequence ID" value="MEP0817228.1"/>
    <property type="molecule type" value="Genomic_DNA"/>
</dbReference>
<dbReference type="CDD" id="cd00082">
    <property type="entry name" value="HisKA"/>
    <property type="match status" value="1"/>
</dbReference>
<evidence type="ECO:0000256" key="14">
    <source>
        <dbReference type="SAM" id="Phobius"/>
    </source>
</evidence>
<keyword evidence="9" id="KW-0067">ATP-binding</keyword>
<evidence type="ECO:0000256" key="7">
    <source>
        <dbReference type="ARBA" id="ARBA00022741"/>
    </source>
</evidence>
<feature type="transmembrane region" description="Helical" evidence="14">
    <location>
        <begin position="59"/>
        <end position="76"/>
    </location>
</feature>
<dbReference type="InterPro" id="IPR013767">
    <property type="entry name" value="PAS_fold"/>
</dbReference>
<evidence type="ECO:0000259" key="16">
    <source>
        <dbReference type="PROSITE" id="PS50110"/>
    </source>
</evidence>
<dbReference type="NCBIfam" id="TIGR00229">
    <property type="entry name" value="sensory_box"/>
    <property type="match status" value="2"/>
</dbReference>
<dbReference type="InterPro" id="IPR001789">
    <property type="entry name" value="Sig_transdc_resp-reg_receiver"/>
</dbReference>
<dbReference type="InterPro" id="IPR036890">
    <property type="entry name" value="HATPase_C_sf"/>
</dbReference>
<dbReference type="PROSITE" id="PS50112">
    <property type="entry name" value="PAS"/>
    <property type="match status" value="2"/>
</dbReference>
<evidence type="ECO:0000256" key="6">
    <source>
        <dbReference type="ARBA" id="ARBA00022692"/>
    </source>
</evidence>
<feature type="transmembrane region" description="Helical" evidence="14">
    <location>
        <begin position="12"/>
        <end position="29"/>
    </location>
</feature>
<feature type="modified residue" description="4-aspartylphosphate" evidence="13">
    <location>
        <position position="1108"/>
    </location>
</feature>
<dbReference type="InterPro" id="IPR003661">
    <property type="entry name" value="HisK_dim/P_dom"/>
</dbReference>
<dbReference type="Gene3D" id="1.10.287.130">
    <property type="match status" value="1"/>
</dbReference>
<dbReference type="Proteomes" id="UP001464891">
    <property type="component" value="Unassembled WGS sequence"/>
</dbReference>
<dbReference type="Pfam" id="PF00072">
    <property type="entry name" value="Response_reg"/>
    <property type="match status" value="1"/>
</dbReference>
<sequence>MLPVYRSLFLRYGIAVLGVALALLLQSPLADLLESQVPFLLLFSAVIASAWYGGFGPGMVATLLATLGCAYFYVAPFDSLTSPSSEQAFALGLFAVEGVLISLLSAALHRAQKGTEVFWLRSKQHQETLRRSEERYRLLIENVKDYAIFMLDTRGRVTSWNPGAERILGYKEAEILEQHFSCFFTAEDVQQGKPDQEIKQAIAEDRAEDERWHVRKDGSRFYASGITTALRDRFGRLRGFSKLMRDMTERKRTEEALQAAHDQLEAEVIKRTAELSTANSALKEQISERLRTEAWLRDDAERLTAIIDTQHDIATAELDLLRVMNLIAERTQKITSATGAVILLPNGEDMVYRVASGTAAPYVGLRVKADTCFSGQCFHTGEILRCDDAETDPRISPEVYRRVGARSMIAVPLRYERRIAGVLKVLSPNVNAFSEQDTHTLRLMAGFIAAAVMHAAEFEARQAMVVEHTTALAALRESEERFKGAFHDSAVGMALIATDGRFLQVNRSLCQMLGYSDSELLNTNFQAVTHPDDLDRTLIFVCQMLTGEIQAYEMEKRYLHKQGHVVWVLLNVSLVHNSQGEPVHFIAQIQDVTERKQAEEERAQLICEQAARAVAEASEQRSTFLAEASAVLSASLDYEATLISLARLAVPYLADLCVIDMVEDGESLRPLTVAHIDPAKEDLARQLQQYYPLRLSHLRPVLQALQTGESQLLAEVSEAAIADSTTDADYLRLIRSLHPKSVMIVPLIAAGRTIGVISFTISESQRHYNSVDLTLAEDLARRAALAVDNARLYQEAQDANRMKDEFLATLSHELRTPLNSILGWSRLLGSRKFDEVTTAKALETIERNAKSQAQLIEDILDVSRIVQGKLQLQVRPVELITVITAATDAVRPAAEAKGISLEPKLNEAATQVLGDPDRLQQIVWNLLANAIKFTPRGGQVEISLELIDSCIQIRVQDTGQGIPAEFLPHVFDRFRQADSTSTRSHGGLGLGLAIVRHLVELQGGTVSAASPGEGQGATFTVKLPPLVLSASDPELPPSTHCLLEGIANALESSILKGVSVLVVDDENDARELLQTILEQSGANVTAVASVAEAIAAYENLQPDILISDIAMPGEDGYALIHRVKTLEHHPVKPMPAIALTAYAREEDQAQALSAGFQMHFAKPVEPTSLVSALANLLGRTVTS</sequence>
<evidence type="ECO:0000256" key="9">
    <source>
        <dbReference type="ARBA" id="ARBA00022840"/>
    </source>
</evidence>
<dbReference type="Pfam" id="PF13426">
    <property type="entry name" value="PAS_9"/>
    <property type="match status" value="1"/>
</dbReference>
<dbReference type="PROSITE" id="PS50113">
    <property type="entry name" value="PAC"/>
    <property type="match status" value="2"/>
</dbReference>
<proteinExistence type="predicted"/>
<dbReference type="Gene3D" id="3.40.50.2300">
    <property type="match status" value="1"/>
</dbReference>
<reference evidence="19 20" key="1">
    <citation type="submission" date="2022-04" db="EMBL/GenBank/DDBJ databases">
        <title>Positive selection, recombination, and allopatry shape intraspecific diversity of widespread and dominant cyanobacteria.</title>
        <authorList>
            <person name="Wei J."/>
            <person name="Shu W."/>
            <person name="Hu C."/>
        </authorList>
    </citation>
    <scope>NUCLEOTIDE SEQUENCE [LARGE SCALE GENOMIC DNA]</scope>
    <source>
        <strain evidence="19 20">GB2-A4</strain>
    </source>
</reference>
<protein>
    <recommendedName>
        <fullName evidence="3">histidine kinase</fullName>
        <ecNumber evidence="3">2.7.13.3</ecNumber>
    </recommendedName>
</protein>
<dbReference type="InterPro" id="IPR011006">
    <property type="entry name" value="CheY-like_superfamily"/>
</dbReference>
<comment type="caution">
    <text evidence="19">The sequence shown here is derived from an EMBL/GenBank/DDBJ whole genome shotgun (WGS) entry which is preliminary data.</text>
</comment>
<dbReference type="SUPFAM" id="SSF55874">
    <property type="entry name" value="ATPase domain of HSP90 chaperone/DNA topoisomerase II/histidine kinase"/>
    <property type="match status" value="1"/>
</dbReference>
<feature type="domain" description="PAC" evidence="18">
    <location>
        <begin position="552"/>
        <end position="604"/>
    </location>
</feature>
<dbReference type="PROSITE" id="PS50110">
    <property type="entry name" value="RESPONSE_REGULATORY"/>
    <property type="match status" value="1"/>
</dbReference>
<dbReference type="EC" id="2.7.13.3" evidence="3"/>
<dbReference type="SMART" id="SM00065">
    <property type="entry name" value="GAF"/>
    <property type="match status" value="2"/>
</dbReference>
<keyword evidence="8" id="KW-0418">Kinase</keyword>
<dbReference type="SMART" id="SM00448">
    <property type="entry name" value="REC"/>
    <property type="match status" value="1"/>
</dbReference>
<evidence type="ECO:0000256" key="11">
    <source>
        <dbReference type="ARBA" id="ARBA00023012"/>
    </source>
</evidence>
<comment type="catalytic activity">
    <reaction evidence="1">
        <text>ATP + protein L-histidine = ADP + protein N-phospho-L-histidine.</text>
        <dbReference type="EC" id="2.7.13.3"/>
    </reaction>
</comment>
<dbReference type="PANTHER" id="PTHR43547:SF2">
    <property type="entry name" value="HYBRID SIGNAL TRANSDUCTION HISTIDINE KINASE C"/>
    <property type="match status" value="1"/>
</dbReference>
<dbReference type="Pfam" id="PF00512">
    <property type="entry name" value="HisKA"/>
    <property type="match status" value="1"/>
</dbReference>
<dbReference type="Pfam" id="PF00989">
    <property type="entry name" value="PAS"/>
    <property type="match status" value="1"/>
</dbReference>